<sequence>MPASRPSSQVPADETPERPRLTDGEKKANHIASEQKRRQAIREGFDRLSCLVPGLHGQARSEGVVLHGTVDYIKTLLVERRSMIETLEAKGVAVDPEMKKYVFDYGLSKSCVWEFEPVVGHV</sequence>
<dbReference type="Pfam" id="PF00010">
    <property type="entry name" value="HLH"/>
    <property type="match status" value="1"/>
</dbReference>
<evidence type="ECO:0000259" key="7">
    <source>
        <dbReference type="PROSITE" id="PS50888"/>
    </source>
</evidence>
<keyword evidence="2" id="KW-0805">Transcription regulation</keyword>
<dbReference type="PROSITE" id="PS50888">
    <property type="entry name" value="BHLH"/>
    <property type="match status" value="1"/>
</dbReference>
<feature type="domain" description="BHLH" evidence="7">
    <location>
        <begin position="25"/>
        <end position="76"/>
    </location>
</feature>
<dbReference type="GO" id="GO:0000978">
    <property type="term" value="F:RNA polymerase II cis-regulatory region sequence-specific DNA binding"/>
    <property type="evidence" value="ECO:0007669"/>
    <property type="project" value="TreeGrafter"/>
</dbReference>
<feature type="region of interest" description="Disordered" evidence="6">
    <location>
        <begin position="1"/>
        <end position="36"/>
    </location>
</feature>
<dbReference type="GO" id="GO:0046983">
    <property type="term" value="F:protein dimerization activity"/>
    <property type="evidence" value="ECO:0007669"/>
    <property type="project" value="InterPro"/>
</dbReference>
<feature type="compositionally biased region" description="Polar residues" evidence="6">
    <location>
        <begin position="1"/>
        <end position="10"/>
    </location>
</feature>
<dbReference type="InterPro" id="IPR036638">
    <property type="entry name" value="HLH_DNA-bd_sf"/>
</dbReference>
<dbReference type="InterPro" id="IPR011598">
    <property type="entry name" value="bHLH_dom"/>
</dbReference>
<protein>
    <recommendedName>
        <fullName evidence="7">BHLH domain-containing protein</fullName>
    </recommendedName>
</protein>
<dbReference type="Gene3D" id="4.10.280.10">
    <property type="entry name" value="Helix-loop-helix DNA-binding domain"/>
    <property type="match status" value="1"/>
</dbReference>
<gene>
    <name evidence="8" type="ORF">NEMBOFW57_002308</name>
</gene>
<proteinExistence type="predicted"/>
<keyword evidence="3" id="KW-0238">DNA-binding</keyword>
<evidence type="ECO:0000256" key="2">
    <source>
        <dbReference type="ARBA" id="ARBA00023015"/>
    </source>
</evidence>
<evidence type="ECO:0000256" key="6">
    <source>
        <dbReference type="SAM" id="MobiDB-lite"/>
    </source>
</evidence>
<comment type="subcellular location">
    <subcellularLocation>
        <location evidence="1">Nucleus</location>
    </subcellularLocation>
</comment>
<dbReference type="PANTHER" id="PTHR15741">
    <property type="entry name" value="BASIC HELIX-LOOP-HELIX ZIP TRANSCRIPTION FACTOR"/>
    <property type="match status" value="1"/>
</dbReference>
<reference evidence="8" key="1">
    <citation type="submission" date="2023-02" db="EMBL/GenBank/DDBJ databases">
        <authorList>
            <person name="Palmer J.M."/>
        </authorList>
    </citation>
    <scope>NUCLEOTIDE SEQUENCE</scope>
    <source>
        <strain evidence="8">FW57</strain>
    </source>
</reference>
<evidence type="ECO:0000256" key="1">
    <source>
        <dbReference type="ARBA" id="ARBA00004123"/>
    </source>
</evidence>
<name>A0AAD4F2R7_9PEZI</name>
<dbReference type="EMBL" id="JAHCVI010000001">
    <property type="protein sequence ID" value="KAG7292273.1"/>
    <property type="molecule type" value="Genomic_DNA"/>
</dbReference>
<evidence type="ECO:0000256" key="4">
    <source>
        <dbReference type="ARBA" id="ARBA00023163"/>
    </source>
</evidence>
<keyword evidence="5" id="KW-0539">Nucleus</keyword>
<evidence type="ECO:0000313" key="8">
    <source>
        <dbReference type="EMBL" id="KAG7292273.1"/>
    </source>
</evidence>
<dbReference type="GO" id="GO:0005634">
    <property type="term" value="C:nucleus"/>
    <property type="evidence" value="ECO:0007669"/>
    <property type="project" value="UniProtKB-SubCell"/>
</dbReference>
<keyword evidence="9" id="KW-1185">Reference proteome</keyword>
<dbReference type="AlphaFoldDB" id="A0AAD4F2R7"/>
<dbReference type="SMART" id="SM00353">
    <property type="entry name" value="HLH"/>
    <property type="match status" value="1"/>
</dbReference>
<evidence type="ECO:0000256" key="3">
    <source>
        <dbReference type="ARBA" id="ARBA00023125"/>
    </source>
</evidence>
<dbReference type="GO" id="GO:0000981">
    <property type="term" value="F:DNA-binding transcription factor activity, RNA polymerase II-specific"/>
    <property type="evidence" value="ECO:0007669"/>
    <property type="project" value="TreeGrafter"/>
</dbReference>
<evidence type="ECO:0000313" key="9">
    <source>
        <dbReference type="Proteomes" id="UP001197093"/>
    </source>
</evidence>
<accession>A0AAD4F2R7</accession>
<dbReference type="PANTHER" id="PTHR15741:SF39">
    <property type="entry name" value="BHLH TRANSCRIPTION FACTOR (EUROFUNG)"/>
    <property type="match status" value="1"/>
</dbReference>
<comment type="caution">
    <text evidence="8">The sequence shown here is derived from an EMBL/GenBank/DDBJ whole genome shotgun (WGS) entry which is preliminary data.</text>
</comment>
<evidence type="ECO:0000256" key="5">
    <source>
        <dbReference type="ARBA" id="ARBA00023242"/>
    </source>
</evidence>
<keyword evidence="4" id="KW-0804">Transcription</keyword>
<organism evidence="8 9">
    <name type="scientific">Staphylotrichum longicolle</name>
    <dbReference type="NCBI Taxonomy" id="669026"/>
    <lineage>
        <taxon>Eukaryota</taxon>
        <taxon>Fungi</taxon>
        <taxon>Dikarya</taxon>
        <taxon>Ascomycota</taxon>
        <taxon>Pezizomycotina</taxon>
        <taxon>Sordariomycetes</taxon>
        <taxon>Sordariomycetidae</taxon>
        <taxon>Sordariales</taxon>
        <taxon>Chaetomiaceae</taxon>
        <taxon>Staphylotrichum</taxon>
    </lineage>
</organism>
<dbReference type="Proteomes" id="UP001197093">
    <property type="component" value="Unassembled WGS sequence"/>
</dbReference>
<feature type="compositionally biased region" description="Basic and acidic residues" evidence="6">
    <location>
        <begin position="15"/>
        <end position="36"/>
    </location>
</feature>
<dbReference type="InterPro" id="IPR052207">
    <property type="entry name" value="Max-like/E-box_TFs"/>
</dbReference>
<dbReference type="SUPFAM" id="SSF47459">
    <property type="entry name" value="HLH, helix-loop-helix DNA-binding domain"/>
    <property type="match status" value="1"/>
</dbReference>